<dbReference type="RefSeq" id="WP_234654616.1">
    <property type="nucleotide sequence ID" value="NZ_CP094997.1"/>
</dbReference>
<dbReference type="SMART" id="SM00382">
    <property type="entry name" value="AAA"/>
    <property type="match status" value="1"/>
</dbReference>
<accession>A0A9X1TCZ5</accession>
<reference evidence="5" key="1">
    <citation type="submission" date="2021-12" db="EMBL/GenBank/DDBJ databases">
        <title>Novel species in genus Dyadobacter.</title>
        <authorList>
            <person name="Ma C."/>
        </authorList>
    </citation>
    <scope>NUCLEOTIDE SEQUENCE</scope>
    <source>
        <strain evidence="5">LJ419</strain>
    </source>
</reference>
<dbReference type="GO" id="GO:0005524">
    <property type="term" value="F:ATP binding"/>
    <property type="evidence" value="ECO:0007669"/>
    <property type="project" value="UniProtKB-KW"/>
</dbReference>
<evidence type="ECO:0000313" key="5">
    <source>
        <dbReference type="EMBL" id="MCF0061361.1"/>
    </source>
</evidence>
<evidence type="ECO:0000256" key="3">
    <source>
        <dbReference type="ARBA" id="ARBA00022840"/>
    </source>
</evidence>
<protein>
    <submittedName>
        <fullName evidence="5">ATP-binding protein</fullName>
    </submittedName>
</protein>
<dbReference type="InterPro" id="IPR003593">
    <property type="entry name" value="AAA+_ATPase"/>
</dbReference>
<feature type="domain" description="AAA+ ATPase" evidence="4">
    <location>
        <begin position="168"/>
        <end position="301"/>
    </location>
</feature>
<dbReference type="EMBL" id="JAJTTC010000001">
    <property type="protein sequence ID" value="MCF0061361.1"/>
    <property type="molecule type" value="Genomic_DNA"/>
</dbReference>
<dbReference type="Gene3D" id="3.40.50.300">
    <property type="entry name" value="P-loop containing nucleotide triphosphate hydrolases"/>
    <property type="match status" value="1"/>
</dbReference>
<proteinExistence type="inferred from homology"/>
<gene>
    <name evidence="5" type="ORF">LXM26_07645</name>
</gene>
<dbReference type="Pfam" id="PF00004">
    <property type="entry name" value="AAA"/>
    <property type="match status" value="1"/>
</dbReference>
<dbReference type="SUPFAM" id="SSF52540">
    <property type="entry name" value="P-loop containing nucleoside triphosphate hydrolases"/>
    <property type="match status" value="1"/>
</dbReference>
<evidence type="ECO:0000256" key="2">
    <source>
        <dbReference type="ARBA" id="ARBA00022741"/>
    </source>
</evidence>
<keyword evidence="6" id="KW-1185">Reference proteome</keyword>
<dbReference type="GO" id="GO:0016887">
    <property type="term" value="F:ATP hydrolysis activity"/>
    <property type="evidence" value="ECO:0007669"/>
    <property type="project" value="InterPro"/>
</dbReference>
<evidence type="ECO:0000256" key="1">
    <source>
        <dbReference type="ARBA" id="ARBA00006914"/>
    </source>
</evidence>
<comment type="caution">
    <text evidence="5">The sequence shown here is derived from an EMBL/GenBank/DDBJ whole genome shotgun (WGS) entry which is preliminary data.</text>
</comment>
<dbReference type="Proteomes" id="UP001139000">
    <property type="component" value="Unassembled WGS sequence"/>
</dbReference>
<dbReference type="AlphaFoldDB" id="A0A9X1TCZ5"/>
<dbReference type="PANTHER" id="PTHR23073">
    <property type="entry name" value="26S PROTEASOME REGULATORY SUBUNIT"/>
    <property type="match status" value="1"/>
</dbReference>
<dbReference type="InterPro" id="IPR050221">
    <property type="entry name" value="26S_Proteasome_ATPase"/>
</dbReference>
<dbReference type="CDD" id="cd19481">
    <property type="entry name" value="RecA-like_protease"/>
    <property type="match status" value="1"/>
</dbReference>
<evidence type="ECO:0000259" key="4">
    <source>
        <dbReference type="SMART" id="SM00382"/>
    </source>
</evidence>
<comment type="similarity">
    <text evidence="1">Belongs to the AAA ATPase family.</text>
</comment>
<organism evidence="5 6">
    <name type="scientific">Dyadobacter chenwenxiniae</name>
    <dbReference type="NCBI Taxonomy" id="2906456"/>
    <lineage>
        <taxon>Bacteria</taxon>
        <taxon>Pseudomonadati</taxon>
        <taxon>Bacteroidota</taxon>
        <taxon>Cytophagia</taxon>
        <taxon>Cytophagales</taxon>
        <taxon>Spirosomataceae</taxon>
        <taxon>Dyadobacter</taxon>
    </lineage>
</organism>
<evidence type="ECO:0000313" key="6">
    <source>
        <dbReference type="Proteomes" id="UP001139000"/>
    </source>
</evidence>
<sequence length="398" mass="45228">MNKSVIDQFLKPKNCEHYAEHVVDVDQIRVSRLFPENGSPSNSEILIAGLHLKECLRCGAILTDFDKHRIKTISRMLSELQSLYQGREITLRLKESKAEPVSTNLTVLGSPELTEKVSFQAVYPRFGLDDVILNRATQKKLEEVSIRLKYGDLFFVRYNFQKVRPYGRATVVLFYGASGTGKTRTAEGLAQSLGLKFLDVNLSDLTSRFMSQTSKNIQQAFDQASDQNALIFFDEADTVLGKRLSDISQGVEAEINMARSTMLKELERFNGVCVFATNFVGAIDKAFTRRISYIVPFELPDAEHRKSLWDYFLLETLPLENPKNEWIDELVELSEGMTGADIVLAIELTFPMAIVEDENQPVIRKNFLLQSLFEMKRGKKIIGTSKELEQIKDTFNLK</sequence>
<dbReference type="InterPro" id="IPR003959">
    <property type="entry name" value="ATPase_AAA_core"/>
</dbReference>
<name>A0A9X1TCZ5_9BACT</name>
<dbReference type="InterPro" id="IPR027417">
    <property type="entry name" value="P-loop_NTPase"/>
</dbReference>
<keyword evidence="2" id="KW-0547">Nucleotide-binding</keyword>
<keyword evidence="3 5" id="KW-0067">ATP-binding</keyword>